<evidence type="ECO:0000256" key="5">
    <source>
        <dbReference type="PIRSR" id="PIRSR600246-2"/>
    </source>
</evidence>
<organism evidence="8">
    <name type="scientific">Oceanithermus profundus</name>
    <dbReference type="NCBI Taxonomy" id="187137"/>
    <lineage>
        <taxon>Bacteria</taxon>
        <taxon>Thermotogati</taxon>
        <taxon>Deinococcota</taxon>
        <taxon>Deinococci</taxon>
        <taxon>Thermales</taxon>
        <taxon>Thermaceae</taxon>
        <taxon>Oceanithermus</taxon>
    </lineage>
</organism>
<evidence type="ECO:0000256" key="6">
    <source>
        <dbReference type="PIRSR" id="PIRSR600246-3"/>
    </source>
</evidence>
<dbReference type="GO" id="GO:0008233">
    <property type="term" value="F:peptidase activity"/>
    <property type="evidence" value="ECO:0007669"/>
    <property type="project" value="UniProtKB-KW"/>
</dbReference>
<reference evidence="8" key="1">
    <citation type="journal article" date="2020" name="mSystems">
        <title>Genome- and Community-Level Interaction Insights into Carbon Utilization and Element Cycling Functions of Hydrothermarchaeota in Hydrothermal Sediment.</title>
        <authorList>
            <person name="Zhou Z."/>
            <person name="Liu Y."/>
            <person name="Xu W."/>
            <person name="Pan J."/>
            <person name="Luo Z.H."/>
            <person name="Li M."/>
        </authorList>
    </citation>
    <scope>NUCLEOTIDE SEQUENCE [LARGE SCALE GENOMIC DNA]</scope>
    <source>
        <strain evidence="8">HyVt-570</strain>
    </source>
</reference>
<dbReference type="PANTHER" id="PTHR10188:SF6">
    <property type="entry name" value="N(4)-(BETA-N-ACETYLGLUCOSAMINYL)-L-ASPARAGINASE"/>
    <property type="match status" value="1"/>
</dbReference>
<dbReference type="Gene3D" id="3.60.20.30">
    <property type="entry name" value="(Glycosyl)asparaginase"/>
    <property type="match status" value="1"/>
</dbReference>
<protein>
    <recommendedName>
        <fullName evidence="9">Isoaspartyl peptidase/L-asparaginase</fullName>
    </recommendedName>
</protein>
<dbReference type="CDD" id="cd04512">
    <property type="entry name" value="Ntn_Asparaginase_2_like"/>
    <property type="match status" value="1"/>
</dbReference>
<name>A0A7C4Z701_9DEIN</name>
<dbReference type="InterPro" id="IPR000246">
    <property type="entry name" value="Peptidase_T2"/>
</dbReference>
<gene>
    <name evidence="8" type="ORF">ENK37_10175</name>
</gene>
<dbReference type="AlphaFoldDB" id="A0A7C4Z701"/>
<dbReference type="InterPro" id="IPR029055">
    <property type="entry name" value="Ntn_hydrolases_N"/>
</dbReference>
<feature type="region of interest" description="Disordered" evidence="7">
    <location>
        <begin position="47"/>
        <end position="88"/>
    </location>
</feature>
<evidence type="ECO:0000256" key="7">
    <source>
        <dbReference type="SAM" id="MobiDB-lite"/>
    </source>
</evidence>
<feature type="site" description="Cleavage; by autolysis" evidence="6">
    <location>
        <begin position="299"/>
        <end position="300"/>
    </location>
</feature>
<evidence type="ECO:0000256" key="4">
    <source>
        <dbReference type="PIRSR" id="PIRSR600246-1"/>
    </source>
</evidence>
<sequence>MGSRLGGWGSGPRRRQEPCTWRLFRRSWFFPRGSPAGRTRPASLWRARRPHGGARSALPSLGRPSARTLRGGRGHHHDRAAPHRGRARHGRGFGILRHGHPGSGPELRPRPPLRRVRLQLRAKPLRTRGDRDGVALVEHERSLAVVVHGGAGRVDPATWDDRVAAVVRARDAAWSRLASGASALEAAVEAVRRLEDDPLFNAGVGAALNREGFAELDAAVMDGEERAFGAVAAVRDVRNPVELALEVLRSEHVLLAGEGASRFARERGIPACDPRELVTERQRERWRRARRGEAAERSGTVGAVVLDAAGRLAAASSTGGMVDQRVGRVGDTPLPGAGVYAEAGLGAATATGHGEYFARALASWRAVLALRERDPDEAVRHALNEVERLGGRGGLILVDARGRTAWAKTTPEMSVAWRSAEGEGAQIGDEAWV</sequence>
<dbReference type="Pfam" id="PF01112">
    <property type="entry name" value="Asparaginase_2"/>
    <property type="match status" value="1"/>
</dbReference>
<proteinExistence type="predicted"/>
<dbReference type="GO" id="GO:0006508">
    <property type="term" value="P:proteolysis"/>
    <property type="evidence" value="ECO:0007669"/>
    <property type="project" value="UniProtKB-KW"/>
</dbReference>
<keyword evidence="2" id="KW-0378">Hydrolase</keyword>
<feature type="compositionally biased region" description="Basic residues" evidence="7">
    <location>
        <begin position="70"/>
        <end position="88"/>
    </location>
</feature>
<comment type="caution">
    <text evidence="8">The sequence shown here is derived from an EMBL/GenBank/DDBJ whole genome shotgun (WGS) entry which is preliminary data.</text>
</comment>
<feature type="active site" description="Nucleophile" evidence="4">
    <location>
        <position position="300"/>
    </location>
</feature>
<dbReference type="SUPFAM" id="SSF56235">
    <property type="entry name" value="N-terminal nucleophile aminohydrolases (Ntn hydrolases)"/>
    <property type="match status" value="1"/>
</dbReference>
<keyword evidence="3" id="KW-0068">Autocatalytic cleavage</keyword>
<dbReference type="GO" id="GO:0016811">
    <property type="term" value="F:hydrolase activity, acting on carbon-nitrogen (but not peptide) bonds, in linear amides"/>
    <property type="evidence" value="ECO:0007669"/>
    <property type="project" value="UniProtKB-ARBA"/>
</dbReference>
<dbReference type="EMBL" id="DRPZ01000255">
    <property type="protein sequence ID" value="HGY10395.1"/>
    <property type="molecule type" value="Genomic_DNA"/>
</dbReference>
<evidence type="ECO:0008006" key="9">
    <source>
        <dbReference type="Google" id="ProtNLM"/>
    </source>
</evidence>
<evidence type="ECO:0000256" key="2">
    <source>
        <dbReference type="ARBA" id="ARBA00022801"/>
    </source>
</evidence>
<dbReference type="FunFam" id="3.60.20.30:FF:000001">
    <property type="entry name" value="Isoaspartyl peptidase/L-asparaginase"/>
    <property type="match status" value="1"/>
</dbReference>
<accession>A0A7C4Z701</accession>
<dbReference type="PANTHER" id="PTHR10188">
    <property type="entry name" value="L-ASPARAGINASE"/>
    <property type="match status" value="1"/>
</dbReference>
<evidence type="ECO:0000256" key="3">
    <source>
        <dbReference type="ARBA" id="ARBA00022813"/>
    </source>
</evidence>
<keyword evidence="1" id="KW-0645">Protease</keyword>
<dbReference type="Proteomes" id="UP000885759">
    <property type="component" value="Unassembled WGS sequence"/>
</dbReference>
<evidence type="ECO:0000313" key="8">
    <source>
        <dbReference type="EMBL" id="HGY10395.1"/>
    </source>
</evidence>
<feature type="binding site" evidence="5">
    <location>
        <begin position="351"/>
        <end position="354"/>
    </location>
    <ligand>
        <name>substrate</name>
    </ligand>
</feature>
<feature type="binding site" evidence="5">
    <location>
        <begin position="328"/>
        <end position="331"/>
    </location>
    <ligand>
        <name>substrate</name>
    </ligand>
</feature>
<evidence type="ECO:0000256" key="1">
    <source>
        <dbReference type="ARBA" id="ARBA00022670"/>
    </source>
</evidence>